<keyword evidence="7" id="KW-0547">Nucleotide-binding</keyword>
<dbReference type="GO" id="GO:0005524">
    <property type="term" value="F:ATP binding"/>
    <property type="evidence" value="ECO:0007669"/>
    <property type="project" value="UniProtKB-KW"/>
</dbReference>
<dbReference type="InterPro" id="IPR018297">
    <property type="entry name" value="A/G_cyclase_CS"/>
</dbReference>
<evidence type="ECO:0000259" key="21">
    <source>
        <dbReference type="PROSITE" id="PS50125"/>
    </source>
</evidence>
<evidence type="ECO:0000256" key="6">
    <source>
        <dbReference type="ARBA" id="ARBA00022723"/>
    </source>
</evidence>
<evidence type="ECO:0000256" key="5">
    <source>
        <dbReference type="ARBA" id="ARBA00022692"/>
    </source>
</evidence>
<gene>
    <name evidence="22" type="ORF">NJ959_09725</name>
</gene>
<protein>
    <recommendedName>
        <fullName evidence="4">Adenylate cyclase</fullName>
        <ecNumber evidence="3">4.6.1.1</ecNumber>
    </recommendedName>
    <alternativeName>
        <fullName evidence="14">ATP pyrophosphate-lyase</fullName>
    </alternativeName>
    <alternativeName>
        <fullName evidence="15">Adenylyl cyclase</fullName>
    </alternativeName>
</protein>
<evidence type="ECO:0000256" key="17">
    <source>
        <dbReference type="RuleBase" id="RU000405"/>
    </source>
</evidence>
<evidence type="ECO:0000256" key="18">
    <source>
        <dbReference type="SAM" id="Coils"/>
    </source>
</evidence>
<keyword evidence="13 17" id="KW-0456">Lyase</keyword>
<evidence type="ECO:0000256" key="16">
    <source>
        <dbReference type="ARBA" id="ARBA00064436"/>
    </source>
</evidence>
<dbReference type="GO" id="GO:0004016">
    <property type="term" value="F:adenylate cyclase activity"/>
    <property type="evidence" value="ECO:0007669"/>
    <property type="project" value="UniProtKB-EC"/>
</dbReference>
<keyword evidence="5" id="KW-0812">Transmembrane</keyword>
<keyword evidence="18" id="KW-0175">Coiled coil</keyword>
<keyword evidence="12" id="KW-0472">Membrane</keyword>
<dbReference type="Proteomes" id="UP001204953">
    <property type="component" value="Unassembled WGS sequence"/>
</dbReference>
<evidence type="ECO:0000256" key="1">
    <source>
        <dbReference type="ARBA" id="ARBA00001593"/>
    </source>
</evidence>
<dbReference type="AlphaFoldDB" id="A0AAE3KLP4"/>
<name>A0AAE3KLP4_9CYAN</name>
<evidence type="ECO:0000256" key="7">
    <source>
        <dbReference type="ARBA" id="ARBA00022741"/>
    </source>
</evidence>
<organism evidence="22 23">
    <name type="scientific">Limnofasciculus baicalensis BBK-W-15</name>
    <dbReference type="NCBI Taxonomy" id="2699891"/>
    <lineage>
        <taxon>Bacteria</taxon>
        <taxon>Bacillati</taxon>
        <taxon>Cyanobacteriota</taxon>
        <taxon>Cyanophyceae</taxon>
        <taxon>Coleofasciculales</taxon>
        <taxon>Coleofasciculaceae</taxon>
        <taxon>Limnofasciculus</taxon>
        <taxon>Limnofasciculus baicalensis</taxon>
    </lineage>
</organism>
<dbReference type="SMART" id="SM00091">
    <property type="entry name" value="PAS"/>
    <property type="match status" value="1"/>
</dbReference>
<proteinExistence type="inferred from homology"/>
<comment type="similarity">
    <text evidence="17">Belongs to the adenylyl cyclase class-4/guanylyl cyclase family.</text>
</comment>
<sequence length="632" mass="71442">MKFSGVRKILMVTGGVFLFAFMLGKAQPLDFNEHNRYVDNINHLKEIDGEIDREILKAKSGITKDYKPIINDFATRKDYELQLQLIPRFIDRQCQRKINNSLQAYMELLQQKEQLFEEFKDKNSILQNSLSYLPIAVSEFSTKAAENYSDSQLATELNNLLKDVILYNFYSTQESSSEDLTAKINTLIEKITQLKGESTEYTDLDTAIANAKLIVENQPQVNSLVAQIRVIPTNQSSEKLSELYDVCSQEAIDTTNIYRIVVYVVSAVLTASISIYTIQKLRKSAAIVEEAEEKYKSIFETSVEGICQTTTDGGYIRVNSTLAQIYGYSSAEELCGKINDIGRQLYVQPHRRDEFVQGIQKQGSVSGFESQVYRKDGSTIWISEKARAVCDRQGNLLYYEGTVEDITVRKAWQEALRNEQEQSDRLLLNILPQLIAERLKQKQSTIADSFDEVTVLFADLVGFTELASRLSPTQLVELLNQIFSAFDELSQGYGLEKIKTIGDAYMVVGGLPKPRRDHAEAIAQMALDMQKIISHFNTQNNQALSIRIGINTGPVVAGVIGIKKFSYDLWGDTVNTASRMESQGKANRIQVTEETYQRLKDKFVLEDRGEIPVKGKGKMQTYFLIGKIDGDK</sequence>
<evidence type="ECO:0000256" key="14">
    <source>
        <dbReference type="ARBA" id="ARBA00032597"/>
    </source>
</evidence>
<dbReference type="Gene3D" id="3.30.450.20">
    <property type="entry name" value="PAS domain"/>
    <property type="match status" value="1"/>
</dbReference>
<dbReference type="Gene3D" id="3.30.70.1230">
    <property type="entry name" value="Nucleotide cyclase"/>
    <property type="match status" value="1"/>
</dbReference>
<comment type="subcellular location">
    <subcellularLocation>
        <location evidence="2">Membrane</location>
    </subcellularLocation>
</comment>
<keyword evidence="10" id="KW-1133">Transmembrane helix</keyword>
<evidence type="ECO:0000256" key="12">
    <source>
        <dbReference type="ARBA" id="ARBA00023136"/>
    </source>
</evidence>
<evidence type="ECO:0000256" key="2">
    <source>
        <dbReference type="ARBA" id="ARBA00004370"/>
    </source>
</evidence>
<dbReference type="GO" id="GO:0046872">
    <property type="term" value="F:metal ion binding"/>
    <property type="evidence" value="ECO:0007669"/>
    <property type="project" value="UniProtKB-KW"/>
</dbReference>
<dbReference type="Pfam" id="PF00211">
    <property type="entry name" value="Guanylate_cyc"/>
    <property type="match status" value="1"/>
</dbReference>
<dbReference type="InterPro" id="IPR000700">
    <property type="entry name" value="PAS-assoc_C"/>
</dbReference>
<dbReference type="PROSITE" id="PS00452">
    <property type="entry name" value="GUANYLATE_CYCLASE_1"/>
    <property type="match status" value="1"/>
</dbReference>
<evidence type="ECO:0000256" key="15">
    <source>
        <dbReference type="ARBA" id="ARBA00032637"/>
    </source>
</evidence>
<dbReference type="PROSITE" id="PS50113">
    <property type="entry name" value="PAC"/>
    <property type="match status" value="1"/>
</dbReference>
<dbReference type="RefSeq" id="WP_254011540.1">
    <property type="nucleotide sequence ID" value="NZ_JAMZMM010000072.1"/>
</dbReference>
<evidence type="ECO:0000256" key="10">
    <source>
        <dbReference type="ARBA" id="ARBA00022989"/>
    </source>
</evidence>
<evidence type="ECO:0000259" key="19">
    <source>
        <dbReference type="PROSITE" id="PS50112"/>
    </source>
</evidence>
<evidence type="ECO:0000256" key="9">
    <source>
        <dbReference type="ARBA" id="ARBA00022842"/>
    </source>
</evidence>
<dbReference type="PANTHER" id="PTHR11920">
    <property type="entry name" value="GUANYLYL CYCLASE"/>
    <property type="match status" value="1"/>
</dbReference>
<reference evidence="22" key="1">
    <citation type="submission" date="2022-06" db="EMBL/GenBank/DDBJ databases">
        <title>New cyanobacteria of genus Symplocastrum in benthos of Lake Baikal.</title>
        <authorList>
            <person name="Sorokovikova E."/>
            <person name="Tikhonova I."/>
            <person name="Krasnopeev A."/>
            <person name="Evseev P."/>
            <person name="Gladkikh A."/>
            <person name="Belykh O."/>
        </authorList>
    </citation>
    <scope>NUCLEOTIDE SEQUENCE</scope>
    <source>
        <strain evidence="22">BBK-W-15</strain>
    </source>
</reference>
<evidence type="ECO:0000313" key="22">
    <source>
        <dbReference type="EMBL" id="MCP2728745.1"/>
    </source>
</evidence>
<accession>A0AAE3KLP4</accession>
<evidence type="ECO:0000256" key="8">
    <source>
        <dbReference type="ARBA" id="ARBA00022840"/>
    </source>
</evidence>
<dbReference type="GO" id="GO:0006171">
    <property type="term" value="P:cAMP biosynthetic process"/>
    <property type="evidence" value="ECO:0007669"/>
    <property type="project" value="UniProtKB-KW"/>
</dbReference>
<dbReference type="SMART" id="SM00044">
    <property type="entry name" value="CYCc"/>
    <property type="match status" value="1"/>
</dbReference>
<dbReference type="InterPro" id="IPR000014">
    <property type="entry name" value="PAS"/>
</dbReference>
<dbReference type="PROSITE" id="PS50125">
    <property type="entry name" value="GUANYLATE_CYCLASE_2"/>
    <property type="match status" value="1"/>
</dbReference>
<dbReference type="SMART" id="SM00086">
    <property type="entry name" value="PAC"/>
    <property type="match status" value="1"/>
</dbReference>
<evidence type="ECO:0000256" key="11">
    <source>
        <dbReference type="ARBA" id="ARBA00022998"/>
    </source>
</evidence>
<dbReference type="CDD" id="cd00130">
    <property type="entry name" value="PAS"/>
    <property type="match status" value="1"/>
</dbReference>
<keyword evidence="9" id="KW-0460">Magnesium</keyword>
<dbReference type="InterPro" id="IPR001610">
    <property type="entry name" value="PAC"/>
</dbReference>
<dbReference type="EMBL" id="JAMZMM010000072">
    <property type="protein sequence ID" value="MCP2728745.1"/>
    <property type="molecule type" value="Genomic_DNA"/>
</dbReference>
<dbReference type="InterPro" id="IPR045812">
    <property type="entry name" value="DAHL"/>
</dbReference>
<dbReference type="SUPFAM" id="SSF55785">
    <property type="entry name" value="PYP-like sensor domain (PAS domain)"/>
    <property type="match status" value="1"/>
</dbReference>
<dbReference type="InterPro" id="IPR035965">
    <property type="entry name" value="PAS-like_dom_sf"/>
</dbReference>
<dbReference type="PANTHER" id="PTHR11920:SF335">
    <property type="entry name" value="GUANYLATE CYCLASE"/>
    <property type="match status" value="1"/>
</dbReference>
<evidence type="ECO:0000256" key="4">
    <source>
        <dbReference type="ARBA" id="ARBA00021420"/>
    </source>
</evidence>
<feature type="domain" description="PAS" evidence="19">
    <location>
        <begin position="291"/>
        <end position="332"/>
    </location>
</feature>
<dbReference type="PROSITE" id="PS50112">
    <property type="entry name" value="PAS"/>
    <property type="match status" value="1"/>
</dbReference>
<dbReference type="InterPro" id="IPR029787">
    <property type="entry name" value="Nucleotide_cyclase"/>
</dbReference>
<evidence type="ECO:0000259" key="20">
    <source>
        <dbReference type="PROSITE" id="PS50113"/>
    </source>
</evidence>
<dbReference type="GO" id="GO:0035556">
    <property type="term" value="P:intracellular signal transduction"/>
    <property type="evidence" value="ECO:0007669"/>
    <property type="project" value="InterPro"/>
</dbReference>
<dbReference type="SUPFAM" id="SSF55073">
    <property type="entry name" value="Nucleotide cyclase"/>
    <property type="match status" value="1"/>
</dbReference>
<dbReference type="Pfam" id="PF19443">
    <property type="entry name" value="DAHL"/>
    <property type="match status" value="1"/>
</dbReference>
<keyword evidence="11" id="KW-0115">cAMP biosynthesis</keyword>
<keyword evidence="23" id="KW-1185">Reference proteome</keyword>
<dbReference type="InterPro" id="IPR050401">
    <property type="entry name" value="Cyclic_nucleotide_synthase"/>
</dbReference>
<feature type="coiled-coil region" evidence="18">
    <location>
        <begin position="98"/>
        <end position="129"/>
    </location>
</feature>
<keyword evidence="6" id="KW-0479">Metal-binding</keyword>
<dbReference type="GO" id="GO:0005886">
    <property type="term" value="C:plasma membrane"/>
    <property type="evidence" value="ECO:0007669"/>
    <property type="project" value="UniProtKB-ARBA"/>
</dbReference>
<dbReference type="FunFam" id="3.30.70.1230:FF:000033">
    <property type="entry name" value="Adenylate cyclase"/>
    <property type="match status" value="1"/>
</dbReference>
<feature type="domain" description="PAC" evidence="20">
    <location>
        <begin position="366"/>
        <end position="418"/>
    </location>
</feature>
<feature type="domain" description="Guanylate cyclase" evidence="21">
    <location>
        <begin position="454"/>
        <end position="581"/>
    </location>
</feature>
<dbReference type="NCBIfam" id="TIGR00229">
    <property type="entry name" value="sensory_box"/>
    <property type="match status" value="1"/>
</dbReference>
<dbReference type="CDD" id="cd07302">
    <property type="entry name" value="CHD"/>
    <property type="match status" value="1"/>
</dbReference>
<dbReference type="Pfam" id="PF13426">
    <property type="entry name" value="PAS_9"/>
    <property type="match status" value="1"/>
</dbReference>
<comment type="catalytic activity">
    <reaction evidence="1">
        <text>ATP = 3',5'-cyclic AMP + diphosphate</text>
        <dbReference type="Rhea" id="RHEA:15389"/>
        <dbReference type="ChEBI" id="CHEBI:30616"/>
        <dbReference type="ChEBI" id="CHEBI:33019"/>
        <dbReference type="ChEBI" id="CHEBI:58165"/>
        <dbReference type="EC" id="4.6.1.1"/>
    </reaction>
</comment>
<dbReference type="InterPro" id="IPR001054">
    <property type="entry name" value="A/G_cyclase"/>
</dbReference>
<keyword evidence="8" id="KW-0067">ATP-binding</keyword>
<comment type="subunit">
    <text evidence="16">Homodimer. Can also exist as monomer.</text>
</comment>
<evidence type="ECO:0000313" key="23">
    <source>
        <dbReference type="Proteomes" id="UP001204953"/>
    </source>
</evidence>
<comment type="caution">
    <text evidence="22">The sequence shown here is derived from an EMBL/GenBank/DDBJ whole genome shotgun (WGS) entry which is preliminary data.</text>
</comment>
<evidence type="ECO:0000256" key="13">
    <source>
        <dbReference type="ARBA" id="ARBA00023239"/>
    </source>
</evidence>
<dbReference type="EC" id="4.6.1.1" evidence="3"/>
<evidence type="ECO:0000256" key="3">
    <source>
        <dbReference type="ARBA" id="ARBA00012201"/>
    </source>
</evidence>